<dbReference type="InterPro" id="IPR036156">
    <property type="entry name" value="Beta-gal/glucu_dom_sf"/>
</dbReference>
<dbReference type="Gene3D" id="3.20.20.80">
    <property type="entry name" value="Glycosidases"/>
    <property type="match status" value="1"/>
</dbReference>
<dbReference type="SMART" id="SM00560">
    <property type="entry name" value="LamGL"/>
    <property type="match status" value="1"/>
</dbReference>
<dbReference type="InterPro" id="IPR008979">
    <property type="entry name" value="Galactose-bd-like_sf"/>
</dbReference>
<evidence type="ECO:0000256" key="4">
    <source>
        <dbReference type="ARBA" id="ARBA00023157"/>
    </source>
</evidence>
<evidence type="ECO:0000256" key="1">
    <source>
        <dbReference type="ARBA" id="ARBA00007401"/>
    </source>
</evidence>
<dbReference type="PANTHER" id="PTHR42732">
    <property type="entry name" value="BETA-GALACTOSIDASE"/>
    <property type="match status" value="1"/>
</dbReference>
<keyword evidence="10" id="KW-1185">Reference proteome</keyword>
<dbReference type="InterPro" id="IPR013320">
    <property type="entry name" value="ConA-like_dom_sf"/>
</dbReference>
<dbReference type="Pfam" id="PF00703">
    <property type="entry name" value="Glyco_hydro_2"/>
    <property type="match status" value="1"/>
</dbReference>
<protein>
    <submittedName>
        <fullName evidence="9">PA14 domain-containing protein</fullName>
    </submittedName>
</protein>
<dbReference type="Pfam" id="PF02837">
    <property type="entry name" value="Glyco_hydro_2_N"/>
    <property type="match status" value="1"/>
</dbReference>
<dbReference type="InterPro" id="IPR011658">
    <property type="entry name" value="PA14_dom"/>
</dbReference>
<feature type="signal peptide" evidence="7">
    <location>
        <begin position="1"/>
        <end position="28"/>
    </location>
</feature>
<keyword evidence="4" id="KW-1015">Disulfide bond</keyword>
<proteinExistence type="inferred from homology"/>
<name>A0ABT5DFX9_9BACT</name>
<comment type="caution">
    <text evidence="9">The sequence shown here is derived from an EMBL/GenBank/DDBJ whole genome shotgun (WGS) entry which is preliminary data.</text>
</comment>
<keyword evidence="5" id="KW-0326">Glycosidase</keyword>
<dbReference type="InterPro" id="IPR013783">
    <property type="entry name" value="Ig-like_fold"/>
</dbReference>
<evidence type="ECO:0000256" key="6">
    <source>
        <dbReference type="SAM" id="MobiDB-lite"/>
    </source>
</evidence>
<dbReference type="SUPFAM" id="SSF49303">
    <property type="entry name" value="beta-Galactosidase/glucuronidase domain"/>
    <property type="match status" value="1"/>
</dbReference>
<reference evidence="9 10" key="1">
    <citation type="submission" date="2022-11" db="EMBL/GenBank/DDBJ databases">
        <title>Minimal conservation of predation-associated metabolite biosynthetic gene clusters underscores biosynthetic potential of Myxococcota including descriptions for ten novel species: Archangium lansinium sp. nov., Myxococcus landrumus sp. nov., Nannocystis bai.</title>
        <authorList>
            <person name="Ahearne A."/>
            <person name="Stevens C."/>
            <person name="Dowd S."/>
        </authorList>
    </citation>
    <scope>NUCLEOTIDE SEQUENCE [LARGE SCALE GENOMIC DNA]</scope>
    <source>
        <strain evidence="9 10">NCWAL01</strain>
    </source>
</reference>
<feature type="chain" id="PRO_5046547762" evidence="7">
    <location>
        <begin position="29"/>
        <end position="1121"/>
    </location>
</feature>
<dbReference type="Gene3D" id="2.60.120.200">
    <property type="match status" value="1"/>
</dbReference>
<dbReference type="Gene3D" id="3.90.182.10">
    <property type="entry name" value="Toxin - Anthrax Protective Antigen,domain 1"/>
    <property type="match status" value="1"/>
</dbReference>
<dbReference type="InterPro" id="IPR006558">
    <property type="entry name" value="LamG-like"/>
</dbReference>
<dbReference type="SMART" id="SM00758">
    <property type="entry name" value="PA14"/>
    <property type="match status" value="1"/>
</dbReference>
<dbReference type="InterPro" id="IPR006102">
    <property type="entry name" value="Ig-like_GH2"/>
</dbReference>
<evidence type="ECO:0000313" key="9">
    <source>
        <dbReference type="EMBL" id="MDC0712570.1"/>
    </source>
</evidence>
<sequence length="1121" mass="120327">MSRPAFRSHTLTLLLLSSVLIHPLIGCSSDPDESTPDASTPDASTPDASTPDASTPDASTPDASTPDASTPDASTPDASTPDASTPEVVHGLKGEYFRMSAPGARDFAQLGGVALESNVHFTDLTGMFQSLTGRTEHTTARWTGRLTAPETGDYTFFAIGDNGFRMLLDGAPVIDHWVGDWDIEQQSAPVHLVAGETHDFRLEMFQDVGGANMYLRWSSATLGKQIVPITAFTPPADFEVYPANFSVAEDGLRLTLDFTGPVTALGDLMPHLVVEADTTAMPQASAAVDSNDPSLVRVTLSKPVQRGQRVRVSYDGAGGLAVGGSTVPQLIRDASNASTHRLRTEWGDQVDPNHPLPEYPRPQQVRSRWLNLNGPWEFSSATAEQQPVFGRTLPERIIVPFPVESQLSGLERHEDHMFYRKLVTVPEAWQIGTGQRLRLNFGAVDYRARVWVNGQLVAEHTGGYTAFSADITSALSGAGEQEIIVAVTDTTGPNQPIGKQSRRPGGIVYTQSSGIWQTVWLEPVPSVAIDSIVSTPSIQAGTLTVEARSASASSSASVTAVARDASGQVVGTVTGPANTQLTLQVPQPHLWTPDDPYLYGLDVTLTEGQNTDTVGSYFGMRSVAIQDVGGFPKLVLNGKPIFSLAMLDQGFWPDGLYTAPSDAALRWDIQVQKDLGFNAIRKHIKVEPARWYHHADQIGLLVWQDFVSGSFTNTQGQQGFLAEGFRMMEQLHNSPSIVGWVVFNEGWGEWNREATGQIAGQVKAADPSRWVNAHSGVNCCDSKGDSGKGDIIDHHDYGNNDPAYPDATRAAMDGEHGGFTLRTPGHLWPGAPTVIYSGVADKAALTAKYVSNTQTFYLAAAGAELSGSVYTQVTDLENELNGLYTYDRRVLKVDPVPVREINLRVIAAGATAGEDATYPGQGSWPLDEGSGTVGHDTGGSSDVTLYGNTNWTAGIRGQALHFDGNGDFADTASPVLDTRGDYSVSAWVTLDKLPGNYASAVSQDGRQTENPFYLQYGQGAFAFSTPGGHRARYVVTPQLSRWYHLVGVRAGGELRLYVDGQRVAATPAGAVTVSTGPLSLGRAKYAGNNTDYWAGSIDEVQAFGRALNDSEVTTLYNSVPH</sequence>
<dbReference type="InterPro" id="IPR017853">
    <property type="entry name" value="GH"/>
</dbReference>
<feature type="domain" description="PA14" evidence="8">
    <location>
        <begin position="87"/>
        <end position="231"/>
    </location>
</feature>
<dbReference type="InterPro" id="IPR051913">
    <property type="entry name" value="GH2_Domain-Containing"/>
</dbReference>
<accession>A0ABT5DFX9</accession>
<comment type="similarity">
    <text evidence="1">Belongs to the glycosyl hydrolase 2 family.</text>
</comment>
<feature type="region of interest" description="Disordered" evidence="6">
    <location>
        <begin position="28"/>
        <end position="87"/>
    </location>
</feature>
<dbReference type="Pfam" id="PF13385">
    <property type="entry name" value="Laminin_G_3"/>
    <property type="match status" value="1"/>
</dbReference>
<dbReference type="Proteomes" id="UP001221838">
    <property type="component" value="Unassembled WGS sequence"/>
</dbReference>
<dbReference type="SUPFAM" id="SSF49899">
    <property type="entry name" value="Concanavalin A-like lectins/glucanases"/>
    <property type="match status" value="1"/>
</dbReference>
<keyword evidence="2 7" id="KW-0732">Signal</keyword>
<dbReference type="EMBL" id="JAQNDM010000002">
    <property type="protein sequence ID" value="MDC0712570.1"/>
    <property type="molecule type" value="Genomic_DNA"/>
</dbReference>
<dbReference type="SUPFAM" id="SSF49785">
    <property type="entry name" value="Galactose-binding domain-like"/>
    <property type="match status" value="1"/>
</dbReference>
<evidence type="ECO:0000256" key="5">
    <source>
        <dbReference type="ARBA" id="ARBA00023295"/>
    </source>
</evidence>
<dbReference type="InterPro" id="IPR006104">
    <property type="entry name" value="Glyco_hydro_2_N"/>
</dbReference>
<dbReference type="Gene3D" id="2.60.40.10">
    <property type="entry name" value="Immunoglobulins"/>
    <property type="match status" value="1"/>
</dbReference>
<keyword evidence="3" id="KW-0378">Hydrolase</keyword>
<dbReference type="SUPFAM" id="SSF51445">
    <property type="entry name" value="(Trans)glycosidases"/>
    <property type="match status" value="1"/>
</dbReference>
<dbReference type="Gene3D" id="2.60.120.260">
    <property type="entry name" value="Galactose-binding domain-like"/>
    <property type="match status" value="1"/>
</dbReference>
<feature type="compositionally biased region" description="Polar residues" evidence="6">
    <location>
        <begin position="36"/>
        <end position="83"/>
    </location>
</feature>
<dbReference type="PROSITE" id="PS51820">
    <property type="entry name" value="PA14"/>
    <property type="match status" value="1"/>
</dbReference>
<evidence type="ECO:0000256" key="7">
    <source>
        <dbReference type="SAM" id="SignalP"/>
    </source>
</evidence>
<dbReference type="PANTHER" id="PTHR42732:SF2">
    <property type="entry name" value="BETA-MANNOSIDASE"/>
    <property type="match status" value="1"/>
</dbReference>
<evidence type="ECO:0000256" key="2">
    <source>
        <dbReference type="ARBA" id="ARBA00022729"/>
    </source>
</evidence>
<dbReference type="InterPro" id="IPR037524">
    <property type="entry name" value="PA14/GLEYA"/>
</dbReference>
<evidence type="ECO:0000313" key="10">
    <source>
        <dbReference type="Proteomes" id="UP001221838"/>
    </source>
</evidence>
<evidence type="ECO:0000256" key="3">
    <source>
        <dbReference type="ARBA" id="ARBA00022801"/>
    </source>
</evidence>
<gene>
    <name evidence="9" type="ORF">POL68_29170</name>
</gene>
<dbReference type="SUPFAM" id="SSF56988">
    <property type="entry name" value="Anthrax protective antigen"/>
    <property type="match status" value="1"/>
</dbReference>
<dbReference type="Pfam" id="PF07691">
    <property type="entry name" value="PA14"/>
    <property type="match status" value="1"/>
</dbReference>
<evidence type="ECO:0000259" key="8">
    <source>
        <dbReference type="PROSITE" id="PS51820"/>
    </source>
</evidence>
<organism evidence="9 10">
    <name type="scientific">Stigmatella ashevillensis</name>
    <dbReference type="NCBI Taxonomy" id="2995309"/>
    <lineage>
        <taxon>Bacteria</taxon>
        <taxon>Pseudomonadati</taxon>
        <taxon>Myxococcota</taxon>
        <taxon>Myxococcia</taxon>
        <taxon>Myxococcales</taxon>
        <taxon>Cystobacterineae</taxon>
        <taxon>Archangiaceae</taxon>
        <taxon>Stigmatella</taxon>
    </lineage>
</organism>